<dbReference type="EMBL" id="VOQF01000009">
    <property type="protein sequence ID" value="TXC89522.1"/>
    <property type="molecule type" value="Genomic_DNA"/>
</dbReference>
<organism evidence="1 2">
    <name type="scientific">Metabacillus litoralis</name>
    <dbReference type="NCBI Taxonomy" id="152268"/>
    <lineage>
        <taxon>Bacteria</taxon>
        <taxon>Bacillati</taxon>
        <taxon>Bacillota</taxon>
        <taxon>Bacilli</taxon>
        <taxon>Bacillales</taxon>
        <taxon>Bacillaceae</taxon>
        <taxon>Metabacillus</taxon>
    </lineage>
</organism>
<name>A0A5C6VVH6_9BACI</name>
<evidence type="ECO:0000313" key="1">
    <source>
        <dbReference type="EMBL" id="TXC89522.1"/>
    </source>
</evidence>
<dbReference type="RefSeq" id="WP_146949787.1">
    <property type="nucleotide sequence ID" value="NZ_VOQF01000009.1"/>
</dbReference>
<sequence length="133" mass="15934">MNTIINKTLDKKVFIKNLGEFLEDNKEEQDVFEFKDAVEIESMRFWTWIIFNHNHVASVMLENADKNLQNSYTNWSNHNVKKKRQLHDEWLMDNLGSDYEKTPTSIIYKRNWGEVTSYTDMKSGEVRISIVYY</sequence>
<evidence type="ECO:0000313" key="2">
    <source>
        <dbReference type="Proteomes" id="UP000321363"/>
    </source>
</evidence>
<accession>A0A5C6VVH6</accession>
<proteinExistence type="predicted"/>
<reference evidence="1 2" key="1">
    <citation type="journal article" date="2005" name="Int. J. Syst. Evol. Microbiol.">
        <title>Bacillus litoralis sp. nov., isolated from a tidal flat of the Yellow Sea in Korea.</title>
        <authorList>
            <person name="Yoon J.H."/>
            <person name="Oh T.K."/>
        </authorList>
    </citation>
    <scope>NUCLEOTIDE SEQUENCE [LARGE SCALE GENOMIC DNA]</scope>
    <source>
        <strain evidence="1 2">SW-211</strain>
    </source>
</reference>
<dbReference type="Proteomes" id="UP000321363">
    <property type="component" value="Unassembled WGS sequence"/>
</dbReference>
<comment type="caution">
    <text evidence="1">The sequence shown here is derived from an EMBL/GenBank/DDBJ whole genome shotgun (WGS) entry which is preliminary data.</text>
</comment>
<dbReference type="OrthoDB" id="2899067at2"/>
<gene>
    <name evidence="1" type="ORF">FS935_16710</name>
</gene>
<protein>
    <submittedName>
        <fullName evidence="1">Uncharacterized protein</fullName>
    </submittedName>
</protein>
<keyword evidence="2" id="KW-1185">Reference proteome</keyword>
<dbReference type="AlphaFoldDB" id="A0A5C6VVH6"/>